<reference evidence="1 2" key="1">
    <citation type="submission" date="2016-01" db="EMBL/GenBank/DDBJ databases">
        <authorList>
            <person name="Regsiter A."/>
            <person name="william w."/>
        </authorList>
    </citation>
    <scope>NUCLEOTIDE SEQUENCE [LARGE SCALE GENOMIC DNA]</scope>
    <source>
        <strain evidence="1 2">CFBP 6927</strain>
    </source>
</reference>
<gene>
    <name evidence="1" type="ORF">AGR13a_Cc30156</name>
</gene>
<sequence>MGFPYAHSLPHGGYLFLHRVEDAPQIGGVKFSYFGL</sequence>
<keyword evidence="2" id="KW-1185">Reference proteome</keyword>
<organism evidence="1 2">
    <name type="scientific">Agrobacterium genomosp. 13 str. CFBP 6927</name>
    <dbReference type="NCBI Taxonomy" id="1183428"/>
    <lineage>
        <taxon>Bacteria</taxon>
        <taxon>Pseudomonadati</taxon>
        <taxon>Pseudomonadota</taxon>
        <taxon>Alphaproteobacteria</taxon>
        <taxon>Hyphomicrobiales</taxon>
        <taxon>Rhizobiaceae</taxon>
        <taxon>Rhizobium/Agrobacterium group</taxon>
        <taxon>Agrobacterium</taxon>
        <taxon>Agrobacterium tumefaciens complex</taxon>
    </lineage>
</organism>
<dbReference type="Proteomes" id="UP000191812">
    <property type="component" value="Unassembled WGS sequence"/>
</dbReference>
<accession>A0ABP2BGS1</accession>
<name>A0ABP2BGS1_9HYPH</name>
<comment type="caution">
    <text evidence="1">The sequence shown here is derived from an EMBL/GenBank/DDBJ whole genome shotgun (WGS) entry which is preliminary data.</text>
</comment>
<dbReference type="EMBL" id="FBWH01000023">
    <property type="protein sequence ID" value="CUX31883.1"/>
    <property type="molecule type" value="Genomic_DNA"/>
</dbReference>
<evidence type="ECO:0000313" key="2">
    <source>
        <dbReference type="Proteomes" id="UP000191812"/>
    </source>
</evidence>
<protein>
    <submittedName>
        <fullName evidence="1">Uncharacterized protein</fullName>
    </submittedName>
</protein>
<proteinExistence type="predicted"/>
<evidence type="ECO:0000313" key="1">
    <source>
        <dbReference type="EMBL" id="CUX31883.1"/>
    </source>
</evidence>